<gene>
    <name evidence="10" type="ORF">FHX71_005556</name>
</gene>
<comment type="subcellular location">
    <subcellularLocation>
        <location evidence="1">Membrane</location>
        <topology evidence="1">Multi-pass membrane protein</topology>
    </subcellularLocation>
</comment>
<evidence type="ECO:0000259" key="9">
    <source>
        <dbReference type="Pfam" id="PF02397"/>
    </source>
</evidence>
<protein>
    <submittedName>
        <fullName evidence="10">Exopolysaccharide biosynthesis polyprenyl glycosylphosphotransferase</fullName>
    </submittedName>
</protein>
<evidence type="ECO:0000256" key="7">
    <source>
        <dbReference type="SAM" id="MobiDB-lite"/>
    </source>
</evidence>
<keyword evidence="11" id="KW-1185">Reference proteome</keyword>
<feature type="domain" description="Bacterial sugar transferase" evidence="9">
    <location>
        <begin position="291"/>
        <end position="478"/>
    </location>
</feature>
<accession>A0A7W3JEY8</accession>
<feature type="transmembrane region" description="Helical" evidence="8">
    <location>
        <begin position="38"/>
        <end position="57"/>
    </location>
</feature>
<dbReference type="InterPro" id="IPR017475">
    <property type="entry name" value="EPS_sugar_tfrase"/>
</dbReference>
<dbReference type="NCBIfam" id="TIGR03025">
    <property type="entry name" value="EPS_sugtrans"/>
    <property type="match status" value="1"/>
</dbReference>
<evidence type="ECO:0000256" key="3">
    <source>
        <dbReference type="ARBA" id="ARBA00022679"/>
    </source>
</evidence>
<evidence type="ECO:0000256" key="4">
    <source>
        <dbReference type="ARBA" id="ARBA00022692"/>
    </source>
</evidence>
<evidence type="ECO:0000256" key="5">
    <source>
        <dbReference type="ARBA" id="ARBA00022989"/>
    </source>
</evidence>
<dbReference type="InterPro" id="IPR003362">
    <property type="entry name" value="Bact_transf"/>
</dbReference>
<evidence type="ECO:0000256" key="1">
    <source>
        <dbReference type="ARBA" id="ARBA00004141"/>
    </source>
</evidence>
<feature type="transmembrane region" description="Helical" evidence="8">
    <location>
        <begin position="78"/>
        <end position="98"/>
    </location>
</feature>
<comment type="caution">
    <text evidence="10">The sequence shown here is derived from an EMBL/GenBank/DDBJ whole genome shotgun (WGS) entry which is preliminary data.</text>
</comment>
<evidence type="ECO:0000313" key="10">
    <source>
        <dbReference type="EMBL" id="MBA8811549.1"/>
    </source>
</evidence>
<dbReference type="PANTHER" id="PTHR30576:SF10">
    <property type="entry name" value="SLL5057 PROTEIN"/>
    <property type="match status" value="1"/>
</dbReference>
<dbReference type="GO" id="GO:0016020">
    <property type="term" value="C:membrane"/>
    <property type="evidence" value="ECO:0007669"/>
    <property type="project" value="UniProtKB-SubCell"/>
</dbReference>
<proteinExistence type="inferred from homology"/>
<sequence length="484" mass="52246">MRYRARLRFTDTAVVIASAVLAYVLDATLLAGTPGHPGPLWSAVAPALVAVVWIAALTARSSYDLRVVGRDHTEYRRIVGATWTSMSLLVVVAWLTASVGPRDVLALAVALPLGLVGLIGSRYAWRQWVARTRRRGTGCMTPVLVAGHREHAERVIRRLNDAPYRGFVVVGACLPSDETPAGETAPGETPPLDGLPGDEVGGVPVLGDLSRVGEAAALVRASAVAVSASGSITTEVVRQLGWQLERVGVDLMLTTELADVAPARVSVAPAAGLSLLHVAAPRFRGSKFRVKQAMDWVLAAVLTLLASPVLLGVGLAVALTSQGPLFYLSERVGRDGKIFRMFKFRTMRVGADREVKALTEDNDGAGPLFKMRTDPRITRVGRVLRRYSLDELPQLLNVLGGHMSLVGPRPALPHEVAAYEERMRRRLLVKPGMTGMWQVSGRSDLPWEEAVRLDVYYAENWTPLQDLAILGQTARAVVSGRGAY</sequence>
<evidence type="ECO:0000256" key="6">
    <source>
        <dbReference type="ARBA" id="ARBA00023136"/>
    </source>
</evidence>
<evidence type="ECO:0000256" key="2">
    <source>
        <dbReference type="ARBA" id="ARBA00006464"/>
    </source>
</evidence>
<evidence type="ECO:0000256" key="8">
    <source>
        <dbReference type="SAM" id="Phobius"/>
    </source>
</evidence>
<dbReference type="AlphaFoldDB" id="A0A7W3JEY8"/>
<dbReference type="EMBL" id="JACGWV010000003">
    <property type="protein sequence ID" value="MBA8811549.1"/>
    <property type="molecule type" value="Genomic_DNA"/>
</dbReference>
<dbReference type="Pfam" id="PF02397">
    <property type="entry name" value="Bac_transf"/>
    <property type="match status" value="1"/>
</dbReference>
<evidence type="ECO:0000313" key="11">
    <source>
        <dbReference type="Proteomes" id="UP000540568"/>
    </source>
</evidence>
<reference evidence="10 11" key="1">
    <citation type="submission" date="2020-07" db="EMBL/GenBank/DDBJ databases">
        <title>Sequencing the genomes of 1000 actinobacteria strains.</title>
        <authorList>
            <person name="Klenk H.-P."/>
        </authorList>
    </citation>
    <scope>NUCLEOTIDE SEQUENCE [LARGE SCALE GENOMIC DNA]</scope>
    <source>
        <strain evidence="10 11">DSM 44121</strain>
    </source>
</reference>
<name>A0A7W3JEY8_9MICO</name>
<keyword evidence="5 8" id="KW-1133">Transmembrane helix</keyword>
<keyword evidence="6 8" id="KW-0472">Membrane</keyword>
<keyword evidence="3 10" id="KW-0808">Transferase</keyword>
<organism evidence="10 11">
    <name type="scientific">Promicromonospora sukumoe</name>
    <dbReference type="NCBI Taxonomy" id="88382"/>
    <lineage>
        <taxon>Bacteria</taxon>
        <taxon>Bacillati</taxon>
        <taxon>Actinomycetota</taxon>
        <taxon>Actinomycetes</taxon>
        <taxon>Micrococcales</taxon>
        <taxon>Promicromonosporaceae</taxon>
        <taxon>Promicromonospora</taxon>
    </lineage>
</organism>
<dbReference type="Proteomes" id="UP000540568">
    <property type="component" value="Unassembled WGS sequence"/>
</dbReference>
<feature type="transmembrane region" description="Helical" evidence="8">
    <location>
        <begin position="104"/>
        <end position="125"/>
    </location>
</feature>
<feature type="transmembrane region" description="Helical" evidence="8">
    <location>
        <begin position="296"/>
        <end position="319"/>
    </location>
</feature>
<dbReference type="RefSeq" id="WP_182620652.1">
    <property type="nucleotide sequence ID" value="NZ_BAAATF010000001.1"/>
</dbReference>
<keyword evidence="4 8" id="KW-0812">Transmembrane</keyword>
<feature type="transmembrane region" description="Helical" evidence="8">
    <location>
        <begin position="12"/>
        <end position="32"/>
    </location>
</feature>
<dbReference type="PANTHER" id="PTHR30576">
    <property type="entry name" value="COLANIC BIOSYNTHESIS UDP-GLUCOSE LIPID CARRIER TRANSFERASE"/>
    <property type="match status" value="1"/>
</dbReference>
<dbReference type="GO" id="GO:0016780">
    <property type="term" value="F:phosphotransferase activity, for other substituted phosphate groups"/>
    <property type="evidence" value="ECO:0007669"/>
    <property type="project" value="TreeGrafter"/>
</dbReference>
<feature type="region of interest" description="Disordered" evidence="7">
    <location>
        <begin position="178"/>
        <end position="197"/>
    </location>
</feature>
<comment type="similarity">
    <text evidence="2">Belongs to the bacterial sugar transferase family.</text>
</comment>